<evidence type="ECO:0000259" key="2">
    <source>
        <dbReference type="Pfam" id="PF07304"/>
    </source>
</evidence>
<keyword evidence="4" id="KW-1185">Reference proteome</keyword>
<feature type="region of interest" description="Disordered" evidence="1">
    <location>
        <begin position="1"/>
        <end position="38"/>
    </location>
</feature>
<organism evidence="3 4">
    <name type="scientific">Plutella xylostella</name>
    <name type="common">Diamondback moth</name>
    <name type="synonym">Plutella maculipennis</name>
    <dbReference type="NCBI Taxonomy" id="51655"/>
    <lineage>
        <taxon>Eukaryota</taxon>
        <taxon>Metazoa</taxon>
        <taxon>Ecdysozoa</taxon>
        <taxon>Arthropoda</taxon>
        <taxon>Hexapoda</taxon>
        <taxon>Insecta</taxon>
        <taxon>Pterygota</taxon>
        <taxon>Neoptera</taxon>
        <taxon>Endopterygota</taxon>
        <taxon>Lepidoptera</taxon>
        <taxon>Glossata</taxon>
        <taxon>Ditrysia</taxon>
        <taxon>Yponomeutoidea</taxon>
        <taxon>Plutellidae</taxon>
        <taxon>Plutella</taxon>
    </lineage>
</organism>
<evidence type="ECO:0000313" key="4">
    <source>
        <dbReference type="Proteomes" id="UP000823941"/>
    </source>
</evidence>
<evidence type="ECO:0000256" key="1">
    <source>
        <dbReference type="SAM" id="MobiDB-lite"/>
    </source>
</evidence>
<evidence type="ECO:0000313" key="3">
    <source>
        <dbReference type="EMBL" id="KAG7304306.1"/>
    </source>
</evidence>
<gene>
    <name evidence="3" type="ORF">JYU34_011246</name>
</gene>
<dbReference type="PANTHER" id="PTHR18834">
    <property type="entry name" value="STEROID RECEPTOR RNA ACTIVATOR 1"/>
    <property type="match status" value="1"/>
</dbReference>
<accession>A0ABQ7QGH5</accession>
<dbReference type="InterPro" id="IPR040243">
    <property type="entry name" value="Steroid_recept_RNA_1"/>
</dbReference>
<dbReference type="InterPro" id="IPR009917">
    <property type="entry name" value="SRA1/Sec31"/>
</dbReference>
<sequence>MEGFENTPNHGTKVPFDPGWNDPPKINTQQSTPNRPRNFLNKRVAFPLSGTSASPAPPNAQMPPLPTAFMPPLIPPVQSMPLNTTSEEVSVNSECLLKEVKEILLEFLDNSSELGPKSNDIKRRISVMEEMWVTGKLNNAIMLRMKELACALRDDQPTAADDIHRALMIDHVSAVGTWMPGVKHLVHHCIARSELLALDKES</sequence>
<dbReference type="PANTHER" id="PTHR18834:SF2">
    <property type="entry name" value="STEROID RECEPTOR RNA ACTIVATOR 1"/>
    <property type="match status" value="1"/>
</dbReference>
<reference evidence="3 4" key="1">
    <citation type="submission" date="2021-06" db="EMBL/GenBank/DDBJ databases">
        <title>A haploid diamondback moth (Plutella xylostella L.) genome assembly resolves 31 chromosomes and identifies a diamide resistance mutation.</title>
        <authorList>
            <person name="Ward C.M."/>
            <person name="Perry K.D."/>
            <person name="Baker G."/>
            <person name="Powis K."/>
            <person name="Heckel D.G."/>
            <person name="Baxter S.W."/>
        </authorList>
    </citation>
    <scope>NUCLEOTIDE SEQUENCE [LARGE SCALE GENOMIC DNA]</scope>
    <source>
        <strain evidence="3 4">LV</strain>
        <tissue evidence="3">Single pupa</tissue>
    </source>
</reference>
<dbReference type="EMBL" id="JAHIBW010000015">
    <property type="protein sequence ID" value="KAG7304306.1"/>
    <property type="molecule type" value="Genomic_DNA"/>
</dbReference>
<dbReference type="Gene3D" id="1.20.940.10">
    <property type="entry name" value="Functional domain of the splicing factor Prp18"/>
    <property type="match status" value="1"/>
</dbReference>
<feature type="domain" description="SRA1/Sec31" evidence="2">
    <location>
        <begin position="63"/>
        <end position="187"/>
    </location>
</feature>
<feature type="compositionally biased region" description="Polar residues" evidence="1">
    <location>
        <begin position="1"/>
        <end position="10"/>
    </location>
</feature>
<dbReference type="Pfam" id="PF07304">
    <property type="entry name" value="SRA1"/>
    <property type="match status" value="1"/>
</dbReference>
<comment type="caution">
    <text evidence="3">The sequence shown here is derived from an EMBL/GenBank/DDBJ whole genome shotgun (WGS) entry which is preliminary data.</text>
</comment>
<proteinExistence type="predicted"/>
<protein>
    <recommendedName>
        <fullName evidence="2">SRA1/Sec31 domain-containing protein</fullName>
    </recommendedName>
</protein>
<feature type="compositionally biased region" description="Polar residues" evidence="1">
    <location>
        <begin position="26"/>
        <end position="35"/>
    </location>
</feature>
<name>A0ABQ7QGH5_PLUXY</name>
<dbReference type="Proteomes" id="UP000823941">
    <property type="component" value="Chromosome 15"/>
</dbReference>